<evidence type="ECO:0000313" key="2">
    <source>
        <dbReference type="Proteomes" id="UP000801492"/>
    </source>
</evidence>
<reference evidence="1" key="1">
    <citation type="submission" date="2019-08" db="EMBL/GenBank/DDBJ databases">
        <title>The genome of the North American firefly Photinus pyralis.</title>
        <authorList>
            <consortium name="Photinus pyralis genome working group"/>
            <person name="Fallon T.R."/>
            <person name="Sander Lower S.E."/>
            <person name="Weng J.-K."/>
        </authorList>
    </citation>
    <scope>NUCLEOTIDE SEQUENCE</scope>
    <source>
        <strain evidence="1">TRF0915ILg1</strain>
        <tissue evidence="1">Whole body</tissue>
    </source>
</reference>
<dbReference type="Pfam" id="PF21672">
    <property type="entry name" value="COMM_HN"/>
    <property type="match status" value="1"/>
</dbReference>
<dbReference type="OrthoDB" id="284322at2759"/>
<evidence type="ECO:0000313" key="1">
    <source>
        <dbReference type="EMBL" id="KAF2897028.1"/>
    </source>
</evidence>
<proteinExistence type="predicted"/>
<dbReference type="Proteomes" id="UP000801492">
    <property type="component" value="Unassembled WGS sequence"/>
</dbReference>
<dbReference type="PANTHER" id="PTHR16231:SF4">
    <property type="entry name" value="COMM DOMAIN-CONTAINING PROTEIN 4"/>
    <property type="match status" value="1"/>
</dbReference>
<evidence type="ECO:0008006" key="3">
    <source>
        <dbReference type="Google" id="ProtNLM"/>
    </source>
</evidence>
<accession>A0A8K0GGA6</accession>
<sequence>MQRFRFCGDADCPDWVLAEINTLSRLSSIKLKLLARVVAEGLLNPPLDVEKAKKLFAESKLDLDVDLKACIACLSYIIFSTIRFNCNHGALLSELQQLGLPREHSTSIKKVIDDHGEHLVTKLKATSLKVNALDEIFVYEDPHDKHVMLDLDINGEHESVILSPLTVDVLLGNLKKSQIYND</sequence>
<dbReference type="AlphaFoldDB" id="A0A8K0GGA6"/>
<organism evidence="1 2">
    <name type="scientific">Ignelater luminosus</name>
    <name type="common">Cucubano</name>
    <name type="synonym">Pyrophorus luminosus</name>
    <dbReference type="NCBI Taxonomy" id="2038154"/>
    <lineage>
        <taxon>Eukaryota</taxon>
        <taxon>Metazoa</taxon>
        <taxon>Ecdysozoa</taxon>
        <taxon>Arthropoda</taxon>
        <taxon>Hexapoda</taxon>
        <taxon>Insecta</taxon>
        <taxon>Pterygota</taxon>
        <taxon>Neoptera</taxon>
        <taxon>Endopterygota</taxon>
        <taxon>Coleoptera</taxon>
        <taxon>Polyphaga</taxon>
        <taxon>Elateriformia</taxon>
        <taxon>Elateroidea</taxon>
        <taxon>Elateridae</taxon>
        <taxon>Agrypninae</taxon>
        <taxon>Pyrophorini</taxon>
        <taxon>Ignelater</taxon>
    </lineage>
</organism>
<protein>
    <recommendedName>
        <fullName evidence="3">COMM domain-containing protein 4</fullName>
    </recommendedName>
</protein>
<name>A0A8K0GGA6_IGNLU</name>
<dbReference type="InterPro" id="IPR047155">
    <property type="entry name" value="COMMD4/6/7/8"/>
</dbReference>
<comment type="caution">
    <text evidence="1">The sequence shown here is derived from an EMBL/GenBank/DDBJ whole genome shotgun (WGS) entry which is preliminary data.</text>
</comment>
<dbReference type="EMBL" id="VTPC01004522">
    <property type="protein sequence ID" value="KAF2897028.1"/>
    <property type="molecule type" value="Genomic_DNA"/>
</dbReference>
<gene>
    <name evidence="1" type="ORF">ILUMI_09144</name>
</gene>
<keyword evidence="2" id="KW-1185">Reference proteome</keyword>
<dbReference type="PANTHER" id="PTHR16231">
    <property type="entry name" value="COMM DOMAIN-CONTAINING PROTEIN 4-8 FAMILY MEMBER"/>
    <property type="match status" value="1"/>
</dbReference>